<dbReference type="GO" id="GO:0016491">
    <property type="term" value="F:oxidoreductase activity"/>
    <property type="evidence" value="ECO:0007669"/>
    <property type="project" value="InterPro"/>
</dbReference>
<dbReference type="GO" id="GO:0030313">
    <property type="term" value="C:cell envelope"/>
    <property type="evidence" value="ECO:0007669"/>
    <property type="project" value="UniProtKB-SubCell"/>
</dbReference>
<sequence length="154" mass="17695">MLTAYQEELKKLHQGELPKQAVLNSSRELHRENLLADMLKKHKGKVVYLDVWATWCAPCIAAMRSSEKLRKKFKGQDVIFLYVCINSPNQDGWKRIIAAERLEGENYFLDVKQSAILTKTLNITTIPHYALIDKSGKIIDFKAPSPNKAIHFNR</sequence>
<evidence type="ECO:0000256" key="3">
    <source>
        <dbReference type="ARBA" id="ARBA00023157"/>
    </source>
</evidence>
<comment type="subcellular location">
    <subcellularLocation>
        <location evidence="1">Cell envelope</location>
    </subcellularLocation>
</comment>
<dbReference type="PANTHER" id="PTHR42852:SF6">
    <property type="entry name" value="THIOL:DISULFIDE INTERCHANGE PROTEIN DSBE"/>
    <property type="match status" value="1"/>
</dbReference>
<dbReference type="CDD" id="cd02966">
    <property type="entry name" value="TlpA_like_family"/>
    <property type="match status" value="1"/>
</dbReference>
<reference evidence="6 7" key="1">
    <citation type="submission" date="2020-11" db="EMBL/GenBank/DDBJ databases">
        <title>Pedobacter endophytica, an endophytic bacteria isolated form Carex pumila.</title>
        <authorList>
            <person name="Peng Y."/>
            <person name="Jiang L."/>
            <person name="Lee J."/>
        </authorList>
    </citation>
    <scope>NUCLEOTIDE SEQUENCE [LARGE SCALE GENOMIC DNA]</scope>
    <source>
        <strain evidence="6 7">JBR3-12</strain>
    </source>
</reference>
<proteinExistence type="predicted"/>
<organism evidence="6 7">
    <name type="scientific">Pedobacter endophyticus</name>
    <dbReference type="NCBI Taxonomy" id="2789740"/>
    <lineage>
        <taxon>Bacteria</taxon>
        <taxon>Pseudomonadati</taxon>
        <taxon>Bacteroidota</taxon>
        <taxon>Sphingobacteriia</taxon>
        <taxon>Sphingobacteriales</taxon>
        <taxon>Sphingobacteriaceae</taxon>
        <taxon>Pedobacter</taxon>
    </lineage>
</organism>
<keyword evidence="7" id="KW-1185">Reference proteome</keyword>
<evidence type="ECO:0000256" key="4">
    <source>
        <dbReference type="ARBA" id="ARBA00023284"/>
    </source>
</evidence>
<feature type="domain" description="Thioredoxin" evidence="5">
    <location>
        <begin position="1"/>
        <end position="154"/>
    </location>
</feature>
<keyword evidence="2" id="KW-0201">Cytochrome c-type biogenesis</keyword>
<dbReference type="SUPFAM" id="SSF52833">
    <property type="entry name" value="Thioredoxin-like"/>
    <property type="match status" value="1"/>
</dbReference>
<evidence type="ECO:0000256" key="2">
    <source>
        <dbReference type="ARBA" id="ARBA00022748"/>
    </source>
</evidence>
<dbReference type="InterPro" id="IPR050553">
    <property type="entry name" value="Thioredoxin_ResA/DsbE_sf"/>
</dbReference>
<keyword evidence="3" id="KW-1015">Disulfide bond</keyword>
<dbReference type="GO" id="GO:0017004">
    <property type="term" value="P:cytochrome complex assembly"/>
    <property type="evidence" value="ECO:0007669"/>
    <property type="project" value="UniProtKB-KW"/>
</dbReference>
<dbReference type="InterPro" id="IPR036249">
    <property type="entry name" value="Thioredoxin-like_sf"/>
</dbReference>
<evidence type="ECO:0000259" key="5">
    <source>
        <dbReference type="PROSITE" id="PS51352"/>
    </source>
</evidence>
<evidence type="ECO:0000256" key="1">
    <source>
        <dbReference type="ARBA" id="ARBA00004196"/>
    </source>
</evidence>
<accession>A0A7S9L154</accession>
<name>A0A7S9L154_9SPHI</name>
<gene>
    <name evidence="6" type="ORF">IZT61_04710</name>
</gene>
<dbReference type="InterPro" id="IPR013766">
    <property type="entry name" value="Thioredoxin_domain"/>
</dbReference>
<dbReference type="AlphaFoldDB" id="A0A7S9L154"/>
<dbReference type="PROSITE" id="PS51352">
    <property type="entry name" value="THIOREDOXIN_2"/>
    <property type="match status" value="1"/>
</dbReference>
<dbReference type="KEGG" id="pex:IZT61_04710"/>
<dbReference type="Gene3D" id="3.40.30.10">
    <property type="entry name" value="Glutaredoxin"/>
    <property type="match status" value="1"/>
</dbReference>
<dbReference type="Proteomes" id="UP000594759">
    <property type="component" value="Chromosome"/>
</dbReference>
<protein>
    <submittedName>
        <fullName evidence="6">TlpA family protein disulfide reductase</fullName>
    </submittedName>
</protein>
<keyword evidence="4" id="KW-0676">Redox-active center</keyword>
<dbReference type="InterPro" id="IPR013740">
    <property type="entry name" value="Redoxin"/>
</dbReference>
<evidence type="ECO:0000313" key="6">
    <source>
        <dbReference type="EMBL" id="QPH40585.1"/>
    </source>
</evidence>
<dbReference type="PANTHER" id="PTHR42852">
    <property type="entry name" value="THIOL:DISULFIDE INTERCHANGE PROTEIN DSBE"/>
    <property type="match status" value="1"/>
</dbReference>
<evidence type="ECO:0000313" key="7">
    <source>
        <dbReference type="Proteomes" id="UP000594759"/>
    </source>
</evidence>
<dbReference type="EMBL" id="CP064939">
    <property type="protein sequence ID" value="QPH40585.1"/>
    <property type="molecule type" value="Genomic_DNA"/>
</dbReference>
<dbReference type="Pfam" id="PF08534">
    <property type="entry name" value="Redoxin"/>
    <property type="match status" value="1"/>
</dbReference>